<dbReference type="PROSITE" id="PS51257">
    <property type="entry name" value="PROKAR_LIPOPROTEIN"/>
    <property type="match status" value="1"/>
</dbReference>
<feature type="signal peptide" evidence="2">
    <location>
        <begin position="1"/>
        <end position="25"/>
    </location>
</feature>
<keyword evidence="2" id="KW-0732">Signal</keyword>
<protein>
    <submittedName>
        <fullName evidence="3">Uncharacterized protein</fullName>
    </submittedName>
</protein>
<proteinExistence type="predicted"/>
<organism evidence="3 4">
    <name type="scientific">Guptibacillus hwajinpoensis</name>
    <dbReference type="NCBI Taxonomy" id="208199"/>
    <lineage>
        <taxon>Bacteria</taxon>
        <taxon>Bacillati</taxon>
        <taxon>Bacillota</taxon>
        <taxon>Bacilli</taxon>
        <taxon>Bacillales</taxon>
        <taxon>Guptibacillaceae</taxon>
        <taxon>Guptibacillus</taxon>
    </lineage>
</organism>
<dbReference type="Proteomes" id="UP000447833">
    <property type="component" value="Unassembled WGS sequence"/>
</dbReference>
<evidence type="ECO:0000313" key="3">
    <source>
        <dbReference type="EMBL" id="MYL62330.1"/>
    </source>
</evidence>
<reference evidence="3 4" key="1">
    <citation type="submission" date="2019-11" db="EMBL/GenBank/DDBJ databases">
        <title>Genome sequences of 17 halophilic strains isolated from different environments.</title>
        <authorList>
            <person name="Furrow R.E."/>
        </authorList>
    </citation>
    <scope>NUCLEOTIDE SEQUENCE [LARGE SCALE GENOMIC DNA]</scope>
    <source>
        <strain evidence="3 4">22506_14_FS</strain>
    </source>
</reference>
<dbReference type="EMBL" id="WMEY01000001">
    <property type="protein sequence ID" value="MYL62330.1"/>
    <property type="molecule type" value="Genomic_DNA"/>
</dbReference>
<feature type="chain" id="PRO_5039655666" evidence="2">
    <location>
        <begin position="26"/>
        <end position="56"/>
    </location>
</feature>
<dbReference type="AlphaFoldDB" id="A0A845ESX7"/>
<sequence length="56" mass="5995">MNNKKFMLKIATSLVAVMLITACNSGENDSENNNSMDNGSNTEEPAANENSENSAE</sequence>
<feature type="region of interest" description="Disordered" evidence="1">
    <location>
        <begin position="25"/>
        <end position="56"/>
    </location>
</feature>
<gene>
    <name evidence="3" type="ORF">GLW07_03060</name>
</gene>
<evidence type="ECO:0000256" key="1">
    <source>
        <dbReference type="SAM" id="MobiDB-lite"/>
    </source>
</evidence>
<dbReference type="RefSeq" id="WP_160918190.1">
    <property type="nucleotide sequence ID" value="NZ_WMEY01000001.1"/>
</dbReference>
<evidence type="ECO:0000313" key="4">
    <source>
        <dbReference type="Proteomes" id="UP000447833"/>
    </source>
</evidence>
<comment type="caution">
    <text evidence="3">The sequence shown here is derived from an EMBL/GenBank/DDBJ whole genome shotgun (WGS) entry which is preliminary data.</text>
</comment>
<evidence type="ECO:0000256" key="2">
    <source>
        <dbReference type="SAM" id="SignalP"/>
    </source>
</evidence>
<accession>A0A845ESX7</accession>
<name>A0A845ESX7_9BACL</name>